<evidence type="ECO:0000313" key="2">
    <source>
        <dbReference type="EMBL" id="MEK8031996.1"/>
    </source>
</evidence>
<dbReference type="EMBL" id="JBBUTG010000007">
    <property type="protein sequence ID" value="MEK8031996.1"/>
    <property type="molecule type" value="Genomic_DNA"/>
</dbReference>
<comment type="caution">
    <text evidence="2">The sequence shown here is derived from an EMBL/GenBank/DDBJ whole genome shotgun (WGS) entry which is preliminary data.</text>
</comment>
<sequence>MRTLACIAAVSLSTCMAGVSAIAEIVAPAPSAAAGYTRKDVNITYVAKQDGFVVAKLVAGSPWRGVYATGIVDGEPVAEGSAADNYLDGVISTYQDTFTFPVRKFSTWSVASTTGAGGVEVRWFQFAK</sequence>
<name>A0ABU9BQD5_9BURK</name>
<reference evidence="2 3" key="1">
    <citation type="submission" date="2024-04" db="EMBL/GenBank/DDBJ databases">
        <title>Novel species of the genus Ideonella isolated from streams.</title>
        <authorList>
            <person name="Lu H."/>
        </authorList>
    </citation>
    <scope>NUCLEOTIDE SEQUENCE [LARGE SCALE GENOMIC DNA]</scope>
    <source>
        <strain evidence="2 3">DXS29W</strain>
    </source>
</reference>
<feature type="signal peptide" evidence="1">
    <location>
        <begin position="1"/>
        <end position="23"/>
    </location>
</feature>
<keyword evidence="3" id="KW-1185">Reference proteome</keyword>
<keyword evidence="1" id="KW-0732">Signal</keyword>
<proteinExistence type="predicted"/>
<feature type="chain" id="PRO_5046631218" evidence="1">
    <location>
        <begin position="24"/>
        <end position="128"/>
    </location>
</feature>
<dbReference type="Proteomes" id="UP001371218">
    <property type="component" value="Unassembled WGS sequence"/>
</dbReference>
<protein>
    <submittedName>
        <fullName evidence="2">Uncharacterized protein</fullName>
    </submittedName>
</protein>
<gene>
    <name evidence="2" type="ORF">AACH06_14305</name>
</gene>
<accession>A0ABU9BQD5</accession>
<organism evidence="2 3">
    <name type="scientific">Ideonella lacteola</name>
    <dbReference type="NCBI Taxonomy" id="2984193"/>
    <lineage>
        <taxon>Bacteria</taxon>
        <taxon>Pseudomonadati</taxon>
        <taxon>Pseudomonadota</taxon>
        <taxon>Betaproteobacteria</taxon>
        <taxon>Burkholderiales</taxon>
        <taxon>Sphaerotilaceae</taxon>
        <taxon>Ideonella</taxon>
    </lineage>
</organism>
<evidence type="ECO:0000313" key="3">
    <source>
        <dbReference type="Proteomes" id="UP001371218"/>
    </source>
</evidence>
<dbReference type="RefSeq" id="WP_341426401.1">
    <property type="nucleotide sequence ID" value="NZ_JBBUTG010000007.1"/>
</dbReference>
<evidence type="ECO:0000256" key="1">
    <source>
        <dbReference type="SAM" id="SignalP"/>
    </source>
</evidence>